<dbReference type="AlphaFoldDB" id="A0A7R9LLD3"/>
<dbReference type="EMBL" id="OC884199">
    <property type="protein sequence ID" value="CAD7643635.1"/>
    <property type="molecule type" value="Genomic_DNA"/>
</dbReference>
<evidence type="ECO:0000256" key="4">
    <source>
        <dbReference type="SAM" id="MobiDB-lite"/>
    </source>
</evidence>
<protein>
    <submittedName>
        <fullName evidence="5">Uncharacterized protein</fullName>
    </submittedName>
</protein>
<feature type="region of interest" description="Disordered" evidence="4">
    <location>
        <begin position="1"/>
        <end position="33"/>
    </location>
</feature>
<dbReference type="OrthoDB" id="4564at2759"/>
<keyword evidence="2" id="KW-0406">Ion transport</keyword>
<dbReference type="FunFam" id="3.10.580.10:FF:000032">
    <property type="entry name" value="Chloride channel protein"/>
    <property type="match status" value="1"/>
</dbReference>
<evidence type="ECO:0000313" key="5">
    <source>
        <dbReference type="EMBL" id="CAD7643635.1"/>
    </source>
</evidence>
<keyword evidence="1" id="KW-0813">Transport</keyword>
<evidence type="ECO:0000256" key="1">
    <source>
        <dbReference type="ARBA" id="ARBA00022448"/>
    </source>
</evidence>
<dbReference type="Gene3D" id="3.10.580.10">
    <property type="entry name" value="CBS-domain"/>
    <property type="match status" value="1"/>
</dbReference>
<organism evidence="5">
    <name type="scientific">Medioppia subpectinata</name>
    <dbReference type="NCBI Taxonomy" id="1979941"/>
    <lineage>
        <taxon>Eukaryota</taxon>
        <taxon>Metazoa</taxon>
        <taxon>Ecdysozoa</taxon>
        <taxon>Arthropoda</taxon>
        <taxon>Chelicerata</taxon>
        <taxon>Arachnida</taxon>
        <taxon>Acari</taxon>
        <taxon>Acariformes</taxon>
        <taxon>Sarcoptiformes</taxon>
        <taxon>Oribatida</taxon>
        <taxon>Brachypylina</taxon>
        <taxon>Oppioidea</taxon>
        <taxon>Oppiidae</taxon>
        <taxon>Medioppia</taxon>
    </lineage>
</organism>
<proteinExistence type="predicted"/>
<dbReference type="InterPro" id="IPR046342">
    <property type="entry name" value="CBS_dom_sf"/>
</dbReference>
<dbReference type="SUPFAM" id="SSF54631">
    <property type="entry name" value="CBS-domain pair"/>
    <property type="match status" value="1"/>
</dbReference>
<evidence type="ECO:0000313" key="6">
    <source>
        <dbReference type="Proteomes" id="UP000759131"/>
    </source>
</evidence>
<reference evidence="5" key="1">
    <citation type="submission" date="2020-11" db="EMBL/GenBank/DDBJ databases">
        <authorList>
            <person name="Tran Van P."/>
        </authorList>
    </citation>
    <scope>NUCLEOTIDE SEQUENCE</scope>
</reference>
<dbReference type="InterPro" id="IPR050970">
    <property type="entry name" value="Cl_channel_volt-gated"/>
</dbReference>
<dbReference type="PANTHER" id="PTHR45720">
    <property type="entry name" value="CHLORIDE CHANNEL PROTEIN 2"/>
    <property type="match status" value="1"/>
</dbReference>
<accession>A0A7R9LLD3</accession>
<evidence type="ECO:0000256" key="3">
    <source>
        <dbReference type="ARBA" id="ARBA00023214"/>
    </source>
</evidence>
<feature type="compositionally biased region" description="Polar residues" evidence="4">
    <location>
        <begin position="8"/>
        <end position="27"/>
    </location>
</feature>
<dbReference type="GO" id="GO:0005247">
    <property type="term" value="F:voltage-gated chloride channel activity"/>
    <property type="evidence" value="ECO:0007669"/>
    <property type="project" value="TreeGrafter"/>
</dbReference>
<dbReference type="PANTHER" id="PTHR45720:SF10">
    <property type="entry name" value="CHLORIDE CHANNEL PROTEIN 2"/>
    <property type="match status" value="1"/>
</dbReference>
<evidence type="ECO:0000256" key="2">
    <source>
        <dbReference type="ARBA" id="ARBA00023065"/>
    </source>
</evidence>
<name>A0A7R9LLD3_9ACAR</name>
<keyword evidence="6" id="KW-1185">Reference proteome</keyword>
<dbReference type="EMBL" id="CAJPIZ010029624">
    <property type="protein sequence ID" value="CAG2119741.1"/>
    <property type="molecule type" value="Genomic_DNA"/>
</dbReference>
<keyword evidence="3" id="KW-0868">Chloride</keyword>
<gene>
    <name evidence="5" type="ORF">OSB1V03_LOCUS19688</name>
</gene>
<dbReference type="Proteomes" id="UP000759131">
    <property type="component" value="Unassembled WGS sequence"/>
</dbReference>
<dbReference type="GO" id="GO:0005886">
    <property type="term" value="C:plasma membrane"/>
    <property type="evidence" value="ECO:0007669"/>
    <property type="project" value="TreeGrafter"/>
</dbReference>
<sequence length="204" mass="22962">MSRFEVTPVSQQSFDGISSQPPSNRLSPNKGPVKSILKHTVSFTYSPHATVTLTAQDSRLRHAFENIFFKSLKLQDANPDKNGKSEKSEIMVSGHPLHRRVQLPKERVIDMSQEEQAAWEEDQLNSIVDFSTCHMSQEEQAAWEEDQLNSIVDFSTCRIDPAPFQLVEKTTLLKVYSIFSMLGLNHAYVTSIGRLVGVVALKDV</sequence>